<keyword evidence="1" id="KW-0812">Transmembrane</keyword>
<dbReference type="Proteomes" id="UP000663505">
    <property type="component" value="Chromosome"/>
</dbReference>
<evidence type="ECO:0000313" key="3">
    <source>
        <dbReference type="Proteomes" id="UP000663505"/>
    </source>
</evidence>
<organism evidence="2 3">
    <name type="scientific">Alicyclobacillus mengziensis</name>
    <dbReference type="NCBI Taxonomy" id="2931921"/>
    <lineage>
        <taxon>Bacteria</taxon>
        <taxon>Bacillati</taxon>
        <taxon>Bacillota</taxon>
        <taxon>Bacilli</taxon>
        <taxon>Bacillales</taxon>
        <taxon>Alicyclobacillaceae</taxon>
        <taxon>Alicyclobacillus</taxon>
    </lineage>
</organism>
<reference evidence="2 3" key="1">
    <citation type="submission" date="2021-02" db="EMBL/GenBank/DDBJ databases">
        <title>Alicyclobacillus curvatus sp. nov. and Alicyclobacillus mengziensis sp. nov., two acidophilic bacteria isolated from acid mine drainage.</title>
        <authorList>
            <person name="Huang Y."/>
        </authorList>
    </citation>
    <scope>NUCLEOTIDE SEQUENCE [LARGE SCALE GENOMIC DNA]</scope>
    <source>
        <strain evidence="2 3">S30H14</strain>
    </source>
</reference>
<dbReference type="AlphaFoldDB" id="A0A9X7W0Z9"/>
<keyword evidence="1" id="KW-0472">Membrane</keyword>
<keyword evidence="1" id="KW-1133">Transmembrane helix</keyword>
<evidence type="ECO:0000313" key="2">
    <source>
        <dbReference type="EMBL" id="QSO47348.1"/>
    </source>
</evidence>
<accession>A0A9X7W0Z9</accession>
<dbReference type="EMBL" id="CP071182">
    <property type="protein sequence ID" value="QSO47348.1"/>
    <property type="molecule type" value="Genomic_DNA"/>
</dbReference>
<keyword evidence="3" id="KW-1185">Reference proteome</keyword>
<feature type="transmembrane region" description="Helical" evidence="1">
    <location>
        <begin position="61"/>
        <end position="80"/>
    </location>
</feature>
<dbReference type="RefSeq" id="WP_206656701.1">
    <property type="nucleotide sequence ID" value="NZ_CP071182.1"/>
</dbReference>
<sequence>MSSTRETEGAAKALSKIALEPCKRQELWDSIEQRIDMDTEQNGTAISVVAKKRNHLGWGQLGAAVAALVIVASGITYGIHHQGLFKPISSKGTAQTDASNVPSLPSSSSIQLIYILADNPAQTKWLTNDPTAIESSVSAWLKSSKLYTGKIETSNVNVGSYVGPAQLHVDGSSNKSIVIYPVSHVEQKNGQYVAVYQKNVVAYSTGKHTIYLNSPELYAWLKSDQWQTEFNVSGNPLFNTSLTLPNGQTVTTKPVSWKDLKINLLVTSLPPNQDYAAIVGNNAKIISHENVSTPAGPATFVYFQRTPPAAASGTGSALTNEFYVISYGQQYAYVIQATVTGDASTAKSELISLLQGWDVPSQAPTIPSPNAELTQWRYDSGTGQRISRALYGESFKAFYLPVFIAKNDAFVDVGSANNVVTVQFKDMILMETTKKISPSGKVTQTQTISLPNLLSKVTVYTMADKSLTLSIHEPIGTYIMLSSVSIPLSQLEAIIQNMSPLNG</sequence>
<evidence type="ECO:0000256" key="1">
    <source>
        <dbReference type="SAM" id="Phobius"/>
    </source>
</evidence>
<name>A0A9X7W0Z9_9BACL</name>
<protein>
    <submittedName>
        <fullName evidence="2">Uncharacterized protein</fullName>
    </submittedName>
</protein>
<proteinExistence type="predicted"/>
<dbReference type="KEGG" id="afx:JZ786_23670"/>
<gene>
    <name evidence="2" type="ORF">JZ786_23670</name>
</gene>